<protein>
    <submittedName>
        <fullName evidence="2">Uncharacterized protein</fullName>
    </submittedName>
</protein>
<dbReference type="PANTHER" id="PTHR37260">
    <property type="entry name" value="PHOSPHORELAY PROTEIN"/>
    <property type="match status" value="1"/>
</dbReference>
<name>A0A1R3KK21_9ROSI</name>
<dbReference type="OrthoDB" id="685075at2759"/>
<dbReference type="AlphaFoldDB" id="A0A1R3KK21"/>
<comment type="caution">
    <text evidence="2">The sequence shown here is derived from an EMBL/GenBank/DDBJ whole genome shotgun (WGS) entry which is preliminary data.</text>
</comment>
<accession>A0A1R3KK21</accession>
<organism evidence="2 3">
    <name type="scientific">Corchorus olitorius</name>
    <dbReference type="NCBI Taxonomy" id="93759"/>
    <lineage>
        <taxon>Eukaryota</taxon>
        <taxon>Viridiplantae</taxon>
        <taxon>Streptophyta</taxon>
        <taxon>Embryophyta</taxon>
        <taxon>Tracheophyta</taxon>
        <taxon>Spermatophyta</taxon>
        <taxon>Magnoliopsida</taxon>
        <taxon>eudicotyledons</taxon>
        <taxon>Gunneridae</taxon>
        <taxon>Pentapetalae</taxon>
        <taxon>rosids</taxon>
        <taxon>malvids</taxon>
        <taxon>Malvales</taxon>
        <taxon>Malvaceae</taxon>
        <taxon>Grewioideae</taxon>
        <taxon>Apeibeae</taxon>
        <taxon>Corchorus</taxon>
    </lineage>
</organism>
<gene>
    <name evidence="2" type="ORF">COLO4_07343</name>
</gene>
<keyword evidence="3" id="KW-1185">Reference proteome</keyword>
<dbReference type="PANTHER" id="PTHR37260:SF2">
    <property type="entry name" value="PROTEIN ECERIFERUM 16"/>
    <property type="match status" value="1"/>
</dbReference>
<dbReference type="InterPro" id="IPR053342">
    <property type="entry name" value="Exosome_cofactor/PTGS_suppr"/>
</dbReference>
<sequence length="468" mass="50400">MDAKALAKSKRAHSQHHSKKPHPSQKPKPPLAATGDAANAKTQTGKQIREKTRQAQRVSALPSNWDRYEEEFDSASEDQSGDSAIQVPGAIVPKSKGADYRHLIAEAESQLQSNPYSDSFPSLDDVLPGDFNQFVGSMLSVRGEGILSWIGNDNFVVEDRTSATPEASFLSLNLHALAEQLEKVDLSKRLFIEEDLLPPELQVERSKANNNQKSDQMQTTSGGNTAALITEELTSNDFPEKVNIAAQNVEHTSFGSGGKSADATLSNEGRNLANESCVDFVSSQHGKSGETRTLESSIQDNSTSVFVSSKNVLTFEVAAAEAELDKLLDSFSETKLLDSSGSKPKTTALSDFGRETSPSLPQLAKGVDLSTSATVTSSVDDLLDDLLQETSTTVDQGVDLSNSAAVSSTFEDMLDGLLQETSSMVKQNDLSRQMDVEGAPDSIQSSSSFHSVSKSKVLNDFDSWLDTI</sequence>
<feature type="compositionally biased region" description="Acidic residues" evidence="1">
    <location>
        <begin position="68"/>
        <end position="80"/>
    </location>
</feature>
<dbReference type="EMBL" id="AWUE01013233">
    <property type="protein sequence ID" value="OMP07437.1"/>
    <property type="molecule type" value="Genomic_DNA"/>
</dbReference>
<evidence type="ECO:0000313" key="2">
    <source>
        <dbReference type="EMBL" id="OMP07437.1"/>
    </source>
</evidence>
<evidence type="ECO:0000256" key="1">
    <source>
        <dbReference type="SAM" id="MobiDB-lite"/>
    </source>
</evidence>
<feature type="region of interest" description="Disordered" evidence="1">
    <location>
        <begin position="1"/>
        <end position="83"/>
    </location>
</feature>
<reference evidence="3" key="1">
    <citation type="submission" date="2013-09" db="EMBL/GenBank/DDBJ databases">
        <title>Corchorus olitorius genome sequencing.</title>
        <authorList>
            <person name="Alam M."/>
            <person name="Haque M.S."/>
            <person name="Islam M.S."/>
            <person name="Emdad E.M."/>
            <person name="Islam M.M."/>
            <person name="Ahmed B."/>
            <person name="Halim A."/>
            <person name="Hossen Q.M.M."/>
            <person name="Hossain M.Z."/>
            <person name="Ahmed R."/>
            <person name="Khan M.M."/>
            <person name="Islam R."/>
            <person name="Rashid M.M."/>
            <person name="Khan S.A."/>
            <person name="Rahman M.S."/>
            <person name="Alam M."/>
            <person name="Yahiya A.S."/>
            <person name="Khan M.S."/>
            <person name="Azam M.S."/>
            <person name="Haque T."/>
            <person name="Lashkar M.Z.H."/>
            <person name="Akhand A.I."/>
            <person name="Morshed G."/>
            <person name="Roy S."/>
            <person name="Uddin K.S."/>
            <person name="Rabeya T."/>
            <person name="Hossain A.S."/>
            <person name="Chowdhury A."/>
            <person name="Snigdha A.R."/>
            <person name="Mortoza M.S."/>
            <person name="Matin S.A."/>
            <person name="Hoque S.M.E."/>
            <person name="Islam M.K."/>
            <person name="Roy D.K."/>
            <person name="Haider R."/>
            <person name="Moosa M.M."/>
            <person name="Elias S.M."/>
            <person name="Hasan A.M."/>
            <person name="Jahan S."/>
            <person name="Shafiuddin M."/>
            <person name="Mahmood N."/>
            <person name="Shommy N.S."/>
        </authorList>
    </citation>
    <scope>NUCLEOTIDE SEQUENCE [LARGE SCALE GENOMIC DNA]</scope>
    <source>
        <strain evidence="3">cv. O-4</strain>
    </source>
</reference>
<dbReference type="Proteomes" id="UP000187203">
    <property type="component" value="Unassembled WGS sequence"/>
</dbReference>
<feature type="compositionally biased region" description="Basic residues" evidence="1">
    <location>
        <begin position="7"/>
        <end position="25"/>
    </location>
</feature>
<proteinExistence type="predicted"/>
<evidence type="ECO:0000313" key="3">
    <source>
        <dbReference type="Proteomes" id="UP000187203"/>
    </source>
</evidence>
<dbReference type="STRING" id="93759.A0A1R3KK21"/>